<evidence type="ECO:0000313" key="2">
    <source>
        <dbReference type="EMBL" id="KXX78171.1"/>
    </source>
</evidence>
<dbReference type="InterPro" id="IPR036514">
    <property type="entry name" value="SGNH_hydro_sf"/>
</dbReference>
<dbReference type="Gene3D" id="3.40.50.1110">
    <property type="entry name" value="SGNH hydrolase"/>
    <property type="match status" value="1"/>
</dbReference>
<dbReference type="Proteomes" id="UP000078237">
    <property type="component" value="Unassembled WGS sequence"/>
</dbReference>
<name>A0A175W414_9PEZI</name>
<dbReference type="SUPFAM" id="SSF52266">
    <property type="entry name" value="SGNH hydrolase"/>
    <property type="match status" value="1"/>
</dbReference>
<feature type="region of interest" description="Disordered" evidence="1">
    <location>
        <begin position="1"/>
        <end position="25"/>
    </location>
</feature>
<dbReference type="EMBL" id="LCTW02000130">
    <property type="protein sequence ID" value="KXX78171.1"/>
    <property type="molecule type" value="Genomic_DNA"/>
</dbReference>
<evidence type="ECO:0000313" key="3">
    <source>
        <dbReference type="Proteomes" id="UP000078237"/>
    </source>
</evidence>
<gene>
    <name evidence="2" type="ORF">MMYC01_205482</name>
</gene>
<proteinExistence type="predicted"/>
<dbReference type="OrthoDB" id="505607at2759"/>
<reference evidence="2 3" key="1">
    <citation type="journal article" date="2016" name="Genome Announc.">
        <title>Genome Sequence of Madurella mycetomatis mm55, Isolated from a Human Mycetoma Case in Sudan.</title>
        <authorList>
            <person name="Smit S."/>
            <person name="Derks M.F."/>
            <person name="Bervoets S."/>
            <person name="Fahal A."/>
            <person name="van Leeuwen W."/>
            <person name="van Belkum A."/>
            <person name="van de Sande W.W."/>
        </authorList>
    </citation>
    <scope>NUCLEOTIDE SEQUENCE [LARGE SCALE GENOMIC DNA]</scope>
    <source>
        <strain evidence="3">mm55</strain>
    </source>
</reference>
<accession>A0A175W414</accession>
<dbReference type="STRING" id="100816.A0A175W414"/>
<sequence length="271" mass="29492">MADKPNDFTNPNPEADPDSGDNTSAFVAALMAPLAPLAKYKPRSHETSKTTHLPLLQRQQRPPTIVLLGDSMVERMTTTGESPNLVAPWPSAAMLPDSELPAGTGRLHGVLNAGVGGDKVQNIAYRLVGERHPEDGEKDLAGLLEALVGCGPGRKEGVKLWVVQAGTNNLSVKKGLVDTDRDAFQVVLRALKDVARELVDEANKKLMDMVKGLNHEAGMDRVVFLPATDEVKTEEHLVDHVHLSLDGYRVWMRKLFPAVVGLLKEMEEESS</sequence>
<organism evidence="2 3">
    <name type="scientific">Madurella mycetomatis</name>
    <dbReference type="NCBI Taxonomy" id="100816"/>
    <lineage>
        <taxon>Eukaryota</taxon>
        <taxon>Fungi</taxon>
        <taxon>Dikarya</taxon>
        <taxon>Ascomycota</taxon>
        <taxon>Pezizomycotina</taxon>
        <taxon>Sordariomycetes</taxon>
        <taxon>Sordariomycetidae</taxon>
        <taxon>Sordariales</taxon>
        <taxon>Sordariales incertae sedis</taxon>
        <taxon>Madurella</taxon>
    </lineage>
</organism>
<dbReference type="VEuPathDB" id="FungiDB:MMYC01_205482"/>
<comment type="caution">
    <text evidence="2">The sequence shown here is derived from an EMBL/GenBank/DDBJ whole genome shotgun (WGS) entry which is preliminary data.</text>
</comment>
<dbReference type="AlphaFoldDB" id="A0A175W414"/>
<keyword evidence="3" id="KW-1185">Reference proteome</keyword>
<evidence type="ECO:0000256" key="1">
    <source>
        <dbReference type="SAM" id="MobiDB-lite"/>
    </source>
</evidence>
<dbReference type="GO" id="GO:0016787">
    <property type="term" value="F:hydrolase activity"/>
    <property type="evidence" value="ECO:0007669"/>
    <property type="project" value="UniProtKB-KW"/>
</dbReference>
<protein>
    <submittedName>
        <fullName evidence="2">Platelet-activating factor acetylhydrolase IB subunit gamma</fullName>
    </submittedName>
</protein>